<comment type="caution">
    <text evidence="2">The sequence shown here is derived from an EMBL/GenBank/DDBJ whole genome shotgun (WGS) entry which is preliminary data.</text>
</comment>
<feature type="region of interest" description="Disordered" evidence="1">
    <location>
        <begin position="1"/>
        <end position="24"/>
    </location>
</feature>
<dbReference type="RefSeq" id="WP_184399266.1">
    <property type="nucleotide sequence ID" value="NZ_JACHDB010000002.1"/>
</dbReference>
<dbReference type="Gene3D" id="3.90.550.10">
    <property type="entry name" value="Spore Coat Polysaccharide Biosynthesis Protein SpsA, Chain A"/>
    <property type="match status" value="1"/>
</dbReference>
<feature type="region of interest" description="Disordered" evidence="1">
    <location>
        <begin position="260"/>
        <end position="284"/>
    </location>
</feature>
<protein>
    <recommendedName>
        <fullName evidence="4">Glycosyltransferase</fullName>
    </recommendedName>
</protein>
<organism evidence="2 3">
    <name type="scientific">Nocardiopsis composta</name>
    <dbReference type="NCBI Taxonomy" id="157465"/>
    <lineage>
        <taxon>Bacteria</taxon>
        <taxon>Bacillati</taxon>
        <taxon>Actinomycetota</taxon>
        <taxon>Actinomycetes</taxon>
        <taxon>Streptosporangiales</taxon>
        <taxon>Nocardiopsidaceae</taxon>
        <taxon>Nocardiopsis</taxon>
    </lineage>
</organism>
<evidence type="ECO:0008006" key="4">
    <source>
        <dbReference type="Google" id="ProtNLM"/>
    </source>
</evidence>
<evidence type="ECO:0000313" key="2">
    <source>
        <dbReference type="EMBL" id="MBB5436025.1"/>
    </source>
</evidence>
<dbReference type="InterPro" id="IPR029044">
    <property type="entry name" value="Nucleotide-diphossugar_trans"/>
</dbReference>
<evidence type="ECO:0000256" key="1">
    <source>
        <dbReference type="SAM" id="MobiDB-lite"/>
    </source>
</evidence>
<sequence length="513" mass="54310">MLSQCHSGSPEGGSRTGRRAPSSRTRVFRNDWTALVPPEPASWRPELAVSVVVPAFPGDRLELTLAALSVQTYPAHLLDVVVVAPQGLRLPISGEMLPGRLHVERAPAHAGPARARAAGARAASGEVICWLDAGTLVDPFFVEVHARWHHLRPECVTFADLLEARRIPDGPADAVALAMSGGMVDALGAAGASPPRDALLEATADLAEANEDGHRAFTSAATAVRRTLYEGIGGPDTKDDPELGRRLWHAGALFVPDRDAPAWRTASPGRDGVDPWSDAGRPGGRGAVQPLVRAVIDVEGAPYDMVRACVDRLLDGTESDLDVALAADWDAREEPGGDPMDLRLLQAAYLTDPRVGFTARPPGTGFPAPFVLRLPVVWGVAPDTLAVMVARAERARAGLVELIPDPRGGNDAGVRLWRTRALLRGMRDRREEEGLAEAVESVYGRYRIQCGPGALTDLTDPEARRYRSAALRAKPPVPPPAPPADTGPPGGRGRPAGGEEPPACTAPPPPGGR</sequence>
<accession>A0A7W8QSZ7</accession>
<dbReference type="Proteomes" id="UP000572635">
    <property type="component" value="Unassembled WGS sequence"/>
</dbReference>
<keyword evidence="3" id="KW-1185">Reference proteome</keyword>
<dbReference type="AlphaFoldDB" id="A0A7W8QSZ7"/>
<name>A0A7W8QSZ7_9ACTN</name>
<feature type="compositionally biased region" description="Pro residues" evidence="1">
    <location>
        <begin position="475"/>
        <end position="486"/>
    </location>
</feature>
<evidence type="ECO:0000313" key="3">
    <source>
        <dbReference type="Proteomes" id="UP000572635"/>
    </source>
</evidence>
<dbReference type="SUPFAM" id="SSF53448">
    <property type="entry name" value="Nucleotide-diphospho-sugar transferases"/>
    <property type="match status" value="1"/>
</dbReference>
<gene>
    <name evidence="2" type="ORF">HDA36_006173</name>
</gene>
<feature type="compositionally biased region" description="Pro residues" evidence="1">
    <location>
        <begin position="504"/>
        <end position="513"/>
    </location>
</feature>
<proteinExistence type="predicted"/>
<dbReference type="EMBL" id="JACHDB010000002">
    <property type="protein sequence ID" value="MBB5436025.1"/>
    <property type="molecule type" value="Genomic_DNA"/>
</dbReference>
<feature type="region of interest" description="Disordered" evidence="1">
    <location>
        <begin position="466"/>
        <end position="513"/>
    </location>
</feature>
<reference evidence="2 3" key="1">
    <citation type="submission" date="2020-08" db="EMBL/GenBank/DDBJ databases">
        <title>Sequencing the genomes of 1000 actinobacteria strains.</title>
        <authorList>
            <person name="Klenk H.-P."/>
        </authorList>
    </citation>
    <scope>NUCLEOTIDE SEQUENCE [LARGE SCALE GENOMIC DNA]</scope>
    <source>
        <strain evidence="2 3">DSM 44551</strain>
    </source>
</reference>